<reference evidence="1" key="1">
    <citation type="journal article" date="2021" name="Proc. Natl. Acad. Sci. U.S.A.">
        <title>A Catalog of Tens of Thousands of Viruses from Human Metagenomes Reveals Hidden Associations with Chronic Diseases.</title>
        <authorList>
            <person name="Tisza M.J."/>
            <person name="Buck C.B."/>
        </authorList>
    </citation>
    <scope>NUCLEOTIDE SEQUENCE</scope>
    <source>
        <strain evidence="1">CtQWG7</strain>
    </source>
</reference>
<sequence length="118" mass="13269">MSKTIKIKTAKRLTAEARKQIGRIVASETIKVVNGWIREEANAGGTGIKFTHNEIRNTVTKRVKKHYFNPGSIIAKTITQYWLAGFSGGKRNTPAGIYFEISWEEEVLDANQQVSLFN</sequence>
<proteinExistence type="predicted"/>
<evidence type="ECO:0000313" key="1">
    <source>
        <dbReference type="EMBL" id="DAE06312.1"/>
    </source>
</evidence>
<organism evidence="1">
    <name type="scientific">Siphoviridae sp. ctQWG7</name>
    <dbReference type="NCBI Taxonomy" id="2825493"/>
    <lineage>
        <taxon>Viruses</taxon>
        <taxon>Duplodnaviria</taxon>
        <taxon>Heunggongvirae</taxon>
        <taxon>Uroviricota</taxon>
        <taxon>Caudoviricetes</taxon>
    </lineage>
</organism>
<dbReference type="EMBL" id="BK015433">
    <property type="protein sequence ID" value="DAE06312.1"/>
    <property type="molecule type" value="Genomic_DNA"/>
</dbReference>
<name>A0A8S5PHY0_9CAUD</name>
<protein>
    <submittedName>
        <fullName evidence="1">Uncharacterized protein</fullName>
    </submittedName>
</protein>
<accession>A0A8S5PHY0</accession>